<dbReference type="Proteomes" id="UP001431209">
    <property type="component" value="Unassembled WGS sequence"/>
</dbReference>
<dbReference type="PANTHER" id="PTHR13192">
    <property type="entry name" value="MY011 PROTEIN"/>
    <property type="match status" value="1"/>
</dbReference>
<name>A0AAW2YRP6_9EUKA</name>
<evidence type="ECO:0000313" key="1">
    <source>
        <dbReference type="EMBL" id="KAL0479870.1"/>
    </source>
</evidence>
<dbReference type="Pfam" id="PF10229">
    <property type="entry name" value="MMADHC"/>
    <property type="match status" value="1"/>
</dbReference>
<comment type="caution">
    <text evidence="1">The sequence shown here is derived from an EMBL/GenBank/DDBJ whole genome shotgun (WGS) entry which is preliminary data.</text>
</comment>
<dbReference type="AlphaFoldDB" id="A0AAW2YRP6"/>
<keyword evidence="2" id="KW-1185">Reference proteome</keyword>
<proteinExistence type="predicted"/>
<accession>A0AAW2YRP6</accession>
<dbReference type="PANTHER" id="PTHR13192:SF3">
    <property type="entry name" value="COBALAMIN TRAFFICKING PROTEIN CBLD"/>
    <property type="match status" value="1"/>
</dbReference>
<protein>
    <submittedName>
        <fullName evidence="1">Mmadhc</fullName>
    </submittedName>
</protein>
<dbReference type="InterPro" id="IPR019362">
    <property type="entry name" value="MMADHC"/>
</dbReference>
<evidence type="ECO:0000313" key="2">
    <source>
        <dbReference type="Proteomes" id="UP001431209"/>
    </source>
</evidence>
<sequence>MIFREIDKYSSAPKMKKSRSLVLGPARQSTSEDGEQILELTVHTCPSLLCRDLVKIFPDQAELFKSVRARSLDGNPKTSYLFVIPTFQPTWCDMLEFTPESEHRKDFLLNTFMQFARELCEKLGRLGCWADFADPVTGYPMNSTQGGILYSDVDACELLLKYKIELVCNTCRIVSHPEWKTSVYPATCFAVATLEQIQSVLLDMGISVK</sequence>
<dbReference type="GO" id="GO:0009235">
    <property type="term" value="P:cobalamin metabolic process"/>
    <property type="evidence" value="ECO:0007669"/>
    <property type="project" value="InterPro"/>
</dbReference>
<gene>
    <name evidence="1" type="ORF">AKO1_007398</name>
</gene>
<dbReference type="EMBL" id="JAOPGA020000605">
    <property type="protein sequence ID" value="KAL0479870.1"/>
    <property type="molecule type" value="Genomic_DNA"/>
</dbReference>
<reference evidence="1 2" key="1">
    <citation type="submission" date="2024-03" db="EMBL/GenBank/DDBJ databases">
        <title>The Acrasis kona genome and developmental transcriptomes reveal deep origins of eukaryotic multicellular pathways.</title>
        <authorList>
            <person name="Sheikh S."/>
            <person name="Fu C.-J."/>
            <person name="Brown M.W."/>
            <person name="Baldauf S.L."/>
        </authorList>
    </citation>
    <scope>NUCLEOTIDE SEQUENCE [LARGE SCALE GENOMIC DNA]</scope>
    <source>
        <strain evidence="1 2">ATCC MYA-3509</strain>
    </source>
</reference>
<organism evidence="1 2">
    <name type="scientific">Acrasis kona</name>
    <dbReference type="NCBI Taxonomy" id="1008807"/>
    <lineage>
        <taxon>Eukaryota</taxon>
        <taxon>Discoba</taxon>
        <taxon>Heterolobosea</taxon>
        <taxon>Tetramitia</taxon>
        <taxon>Eutetramitia</taxon>
        <taxon>Acrasidae</taxon>
        <taxon>Acrasis</taxon>
    </lineage>
</organism>